<keyword evidence="6" id="KW-1015">Disulfide bond</keyword>
<evidence type="ECO:0000256" key="5">
    <source>
        <dbReference type="ARBA" id="ARBA00022729"/>
    </source>
</evidence>
<dbReference type="InterPro" id="IPR008801">
    <property type="entry name" value="RALF"/>
</dbReference>
<organism evidence="7 8">
    <name type="scientific">Carpinus fangiana</name>
    <dbReference type="NCBI Taxonomy" id="176857"/>
    <lineage>
        <taxon>Eukaryota</taxon>
        <taxon>Viridiplantae</taxon>
        <taxon>Streptophyta</taxon>
        <taxon>Embryophyta</taxon>
        <taxon>Tracheophyta</taxon>
        <taxon>Spermatophyta</taxon>
        <taxon>Magnoliopsida</taxon>
        <taxon>eudicotyledons</taxon>
        <taxon>Gunneridae</taxon>
        <taxon>Pentapetalae</taxon>
        <taxon>rosids</taxon>
        <taxon>fabids</taxon>
        <taxon>Fagales</taxon>
        <taxon>Betulaceae</taxon>
        <taxon>Carpinus</taxon>
    </lineage>
</organism>
<keyword evidence="4" id="KW-0372">Hormone</keyword>
<accession>A0A660KPW3</accession>
<keyword evidence="8" id="KW-1185">Reference proteome</keyword>
<dbReference type="GO" id="GO:0005179">
    <property type="term" value="F:hormone activity"/>
    <property type="evidence" value="ECO:0007669"/>
    <property type="project" value="UniProtKB-KW"/>
</dbReference>
<reference evidence="7 8" key="1">
    <citation type="submission" date="2019-06" db="EMBL/GenBank/DDBJ databases">
        <title>A chromosomal-level reference genome of Carpinus fangiana (Coryloideae, Betulaceae).</title>
        <authorList>
            <person name="Yang X."/>
            <person name="Wang Z."/>
            <person name="Zhang L."/>
            <person name="Hao G."/>
            <person name="Liu J."/>
            <person name="Yang Y."/>
        </authorList>
    </citation>
    <scope>NUCLEOTIDE SEQUENCE [LARGE SCALE GENOMIC DNA]</scope>
    <source>
        <strain evidence="7">Cfa_2016G</strain>
        <tissue evidence="7">Leaf</tissue>
    </source>
</reference>
<proteinExistence type="inferred from homology"/>
<dbReference type="Pfam" id="PF05498">
    <property type="entry name" value="RALF"/>
    <property type="match status" value="1"/>
</dbReference>
<dbReference type="Proteomes" id="UP000327013">
    <property type="component" value="Chromosome 4"/>
</dbReference>
<dbReference type="AlphaFoldDB" id="A0A660KPW3"/>
<evidence type="ECO:0000313" key="8">
    <source>
        <dbReference type="Proteomes" id="UP000327013"/>
    </source>
</evidence>
<evidence type="ECO:0000256" key="4">
    <source>
        <dbReference type="ARBA" id="ARBA00022702"/>
    </source>
</evidence>
<evidence type="ECO:0000256" key="6">
    <source>
        <dbReference type="ARBA" id="ARBA00023157"/>
    </source>
</evidence>
<protein>
    <submittedName>
        <fullName evidence="7">Uncharacterized protein</fullName>
    </submittedName>
</protein>
<dbReference type="GO" id="GO:0040008">
    <property type="term" value="P:regulation of growth"/>
    <property type="evidence" value="ECO:0007669"/>
    <property type="project" value="UniProtKB-ARBA"/>
</dbReference>
<dbReference type="OrthoDB" id="1652205at2759"/>
<sequence>MAVLVDALGATNINPGVLDPCKVPGAKDPGCPTNNKPPSGEANQYERGCIGINRCRHNPPPR</sequence>
<dbReference type="GO" id="GO:0005576">
    <property type="term" value="C:extracellular region"/>
    <property type="evidence" value="ECO:0007669"/>
    <property type="project" value="UniProtKB-SubCell"/>
</dbReference>
<gene>
    <name evidence="7" type="ORF">FH972_010399</name>
</gene>
<keyword evidence="3" id="KW-0964">Secreted</keyword>
<name>A0A660KPW3_9ROSI</name>
<evidence type="ECO:0000256" key="1">
    <source>
        <dbReference type="ARBA" id="ARBA00004613"/>
    </source>
</evidence>
<comment type="subcellular location">
    <subcellularLocation>
        <location evidence="1">Secreted</location>
    </subcellularLocation>
</comment>
<evidence type="ECO:0000313" key="7">
    <source>
        <dbReference type="EMBL" id="KAE8037844.1"/>
    </source>
</evidence>
<dbReference type="EMBL" id="CM017324">
    <property type="protein sequence ID" value="KAE8037844.1"/>
    <property type="molecule type" value="Genomic_DNA"/>
</dbReference>
<comment type="similarity">
    <text evidence="2">Belongs to the plant rapid alkalinization factor (RALF) family.</text>
</comment>
<evidence type="ECO:0000256" key="2">
    <source>
        <dbReference type="ARBA" id="ARBA00009178"/>
    </source>
</evidence>
<evidence type="ECO:0000256" key="3">
    <source>
        <dbReference type="ARBA" id="ARBA00022525"/>
    </source>
</evidence>
<keyword evidence="5" id="KW-0732">Signal</keyword>